<evidence type="ECO:0000313" key="2">
    <source>
        <dbReference type="EMBL" id="KZP06902.1"/>
    </source>
</evidence>
<gene>
    <name evidence="2" type="ORF">FIBSPDRAFT_1053274</name>
</gene>
<evidence type="ECO:0000313" key="3">
    <source>
        <dbReference type="Proteomes" id="UP000076532"/>
    </source>
</evidence>
<feature type="transmembrane region" description="Helical" evidence="1">
    <location>
        <begin position="102"/>
        <end position="123"/>
    </location>
</feature>
<feature type="transmembrane region" description="Helical" evidence="1">
    <location>
        <begin position="56"/>
        <end position="75"/>
    </location>
</feature>
<reference evidence="2 3" key="1">
    <citation type="journal article" date="2016" name="Mol. Biol. Evol.">
        <title>Comparative Genomics of Early-Diverging Mushroom-Forming Fungi Provides Insights into the Origins of Lignocellulose Decay Capabilities.</title>
        <authorList>
            <person name="Nagy L.G."/>
            <person name="Riley R."/>
            <person name="Tritt A."/>
            <person name="Adam C."/>
            <person name="Daum C."/>
            <person name="Floudas D."/>
            <person name="Sun H."/>
            <person name="Yadav J.S."/>
            <person name="Pangilinan J."/>
            <person name="Larsson K.H."/>
            <person name="Matsuura K."/>
            <person name="Barry K."/>
            <person name="Labutti K."/>
            <person name="Kuo R."/>
            <person name="Ohm R.A."/>
            <person name="Bhattacharya S.S."/>
            <person name="Shirouzu T."/>
            <person name="Yoshinaga Y."/>
            <person name="Martin F.M."/>
            <person name="Grigoriev I.V."/>
            <person name="Hibbett D.S."/>
        </authorList>
    </citation>
    <scope>NUCLEOTIDE SEQUENCE [LARGE SCALE GENOMIC DNA]</scope>
    <source>
        <strain evidence="2 3">CBS 109695</strain>
    </source>
</reference>
<feature type="transmembrane region" description="Helical" evidence="1">
    <location>
        <begin position="319"/>
        <end position="339"/>
    </location>
</feature>
<name>A0A167X7C9_9AGAM</name>
<dbReference type="Proteomes" id="UP000076532">
    <property type="component" value="Unassembled WGS sequence"/>
</dbReference>
<keyword evidence="1" id="KW-1133">Transmembrane helix</keyword>
<protein>
    <submittedName>
        <fullName evidence="2">Uncharacterized protein</fullName>
    </submittedName>
</protein>
<dbReference type="AlphaFoldDB" id="A0A167X7C9"/>
<keyword evidence="3" id="KW-1185">Reference proteome</keyword>
<dbReference type="OrthoDB" id="5427664at2759"/>
<feature type="transmembrane region" description="Helical" evidence="1">
    <location>
        <begin position="135"/>
        <end position="156"/>
    </location>
</feature>
<keyword evidence="1" id="KW-0472">Membrane</keyword>
<dbReference type="EMBL" id="KV417769">
    <property type="protein sequence ID" value="KZP06902.1"/>
    <property type="molecule type" value="Genomic_DNA"/>
</dbReference>
<keyword evidence="1" id="KW-0812">Transmembrane</keyword>
<evidence type="ECO:0000256" key="1">
    <source>
        <dbReference type="SAM" id="Phobius"/>
    </source>
</evidence>
<accession>A0A167X7C9</accession>
<feature type="transmembrane region" description="Helical" evidence="1">
    <location>
        <begin position="277"/>
        <end position="299"/>
    </location>
</feature>
<feature type="transmembrane region" description="Helical" evidence="1">
    <location>
        <begin position="187"/>
        <end position="209"/>
    </location>
</feature>
<organism evidence="2 3">
    <name type="scientific">Athelia psychrophila</name>
    <dbReference type="NCBI Taxonomy" id="1759441"/>
    <lineage>
        <taxon>Eukaryota</taxon>
        <taxon>Fungi</taxon>
        <taxon>Dikarya</taxon>
        <taxon>Basidiomycota</taxon>
        <taxon>Agaricomycotina</taxon>
        <taxon>Agaricomycetes</taxon>
        <taxon>Agaricomycetidae</taxon>
        <taxon>Atheliales</taxon>
        <taxon>Atheliaceae</taxon>
        <taxon>Athelia</taxon>
    </lineage>
</organism>
<sequence length="361" mass="39064">MSNSAAASIICAYEGAPPMNTDISGVGVRISFYLQTLFLGFQAARSGSGDDITGAEYTLIATNIAMAVTALILGLQPEPDISFHEQVHPNALPTLSFSNAHFGSALVVLYLLTLCWVTNICLLASCGSIKQDVRILQLLSVLQSIVVFAFALAVLITAHTFGSNPECNTHAKLVFLRPFRVFDAGRIVGGVTCGIVLVLYICMTARDYLYPLFISIKQKKAGGILPPDGVTTAPLQTGMPAHIPKSNLPSDIQDTSDVNLEAYAKLKSRGEDQMSELNFDGTLTLQLLAILILWALAVMNTELLIVRNRFASSEGPQSMWQFGQVLPLLLIIVPFVGMIKTFNANGLRKVVKKGKETKKEM</sequence>
<proteinExistence type="predicted"/>